<keyword evidence="2" id="KW-1185">Reference proteome</keyword>
<accession>A0A6G1KS18</accession>
<reference evidence="1" key="1">
    <citation type="journal article" date="2020" name="Stud. Mycol.">
        <title>101 Dothideomycetes genomes: a test case for predicting lifestyles and emergence of pathogens.</title>
        <authorList>
            <person name="Haridas S."/>
            <person name="Albert R."/>
            <person name="Binder M."/>
            <person name="Bloem J."/>
            <person name="Labutti K."/>
            <person name="Salamov A."/>
            <person name="Andreopoulos B."/>
            <person name="Baker S."/>
            <person name="Barry K."/>
            <person name="Bills G."/>
            <person name="Bluhm B."/>
            <person name="Cannon C."/>
            <person name="Castanera R."/>
            <person name="Culley D."/>
            <person name="Daum C."/>
            <person name="Ezra D."/>
            <person name="Gonzalez J."/>
            <person name="Henrissat B."/>
            <person name="Kuo A."/>
            <person name="Liang C."/>
            <person name="Lipzen A."/>
            <person name="Lutzoni F."/>
            <person name="Magnuson J."/>
            <person name="Mondo S."/>
            <person name="Nolan M."/>
            <person name="Ohm R."/>
            <person name="Pangilinan J."/>
            <person name="Park H.-J."/>
            <person name="Ramirez L."/>
            <person name="Alfaro M."/>
            <person name="Sun H."/>
            <person name="Tritt A."/>
            <person name="Yoshinaga Y."/>
            <person name="Zwiers L.-H."/>
            <person name="Turgeon B."/>
            <person name="Goodwin S."/>
            <person name="Spatafora J."/>
            <person name="Crous P."/>
            <person name="Grigoriev I."/>
        </authorList>
    </citation>
    <scope>NUCLEOTIDE SEQUENCE</scope>
    <source>
        <strain evidence="1">CBS 279.74</strain>
    </source>
</reference>
<evidence type="ECO:0000313" key="1">
    <source>
        <dbReference type="EMBL" id="KAF2715413.1"/>
    </source>
</evidence>
<gene>
    <name evidence="1" type="ORF">K504DRAFT_497286</name>
</gene>
<name>A0A6G1KS18_9PLEO</name>
<proteinExistence type="predicted"/>
<protein>
    <submittedName>
        <fullName evidence="1">Uncharacterized protein</fullName>
    </submittedName>
</protein>
<sequence length="288" mass="33937">MASDTTSPQPSTCYLLCLPRELRDQIYTYVLYEEDGIIYYRDQKYKSAFTRTKHDRTGINQLQYTCSQLRAETEALEMKLNDVVFLKDAQRHGHGHDEYMERTPAEQFLGFLDMCSEAWRQRLRRVHLQHTGLSLNGCKGNAEYMSSLHLIVYVCQRYPAMLVLWHMDLEDTEHPKRFLVKGLMWAYGCRSQSHLCYWLEQVKMAPAWCSATFYMNVWHASHQQCRHDDTTGRQVPIEAANFRLLPSFEKGWEEGFRRKLLEIEGEEGMEDVVEKRMALAREWSKNGI</sequence>
<dbReference type="AlphaFoldDB" id="A0A6G1KS18"/>
<organism evidence="1 2">
    <name type="scientific">Pleomassaria siparia CBS 279.74</name>
    <dbReference type="NCBI Taxonomy" id="1314801"/>
    <lineage>
        <taxon>Eukaryota</taxon>
        <taxon>Fungi</taxon>
        <taxon>Dikarya</taxon>
        <taxon>Ascomycota</taxon>
        <taxon>Pezizomycotina</taxon>
        <taxon>Dothideomycetes</taxon>
        <taxon>Pleosporomycetidae</taxon>
        <taxon>Pleosporales</taxon>
        <taxon>Pleomassariaceae</taxon>
        <taxon>Pleomassaria</taxon>
    </lineage>
</organism>
<dbReference type="OrthoDB" id="4790878at2759"/>
<evidence type="ECO:0000313" key="2">
    <source>
        <dbReference type="Proteomes" id="UP000799428"/>
    </source>
</evidence>
<dbReference type="Proteomes" id="UP000799428">
    <property type="component" value="Unassembled WGS sequence"/>
</dbReference>
<dbReference type="EMBL" id="MU005764">
    <property type="protein sequence ID" value="KAF2715413.1"/>
    <property type="molecule type" value="Genomic_DNA"/>
</dbReference>